<keyword evidence="3 5" id="KW-0133">Cell shape</keyword>
<evidence type="ECO:0000256" key="3">
    <source>
        <dbReference type="ARBA" id="ARBA00022960"/>
    </source>
</evidence>
<feature type="domain" description="Rod shape-determining protein MreC beta-barrel core" evidence="8">
    <location>
        <begin position="126"/>
        <end position="271"/>
    </location>
</feature>
<dbReference type="NCBIfam" id="TIGR00219">
    <property type="entry name" value="mreC"/>
    <property type="match status" value="1"/>
</dbReference>
<dbReference type="RefSeq" id="WP_206581546.1">
    <property type="nucleotide sequence ID" value="NZ_JAFJZZ010000001.1"/>
</dbReference>
<dbReference type="Gene3D" id="2.40.10.350">
    <property type="entry name" value="Rod shape-determining protein MreC, domain 2"/>
    <property type="match status" value="1"/>
</dbReference>
<sequence>MRWIREHKMVSILIAVVVALCVIMLVSYETGGKSGTIGNATETAVTKAQSPLSNMEKSIKNSLRGIFKFKSIVSENEKLKDQVNDLQQQVIDLTLKKNELQELQQLSNALNYESISGNKKIVGASIISMDGSNWFNQFTIDRGTESGIQKDDVVVNGDGLVGRIAEAGTGWSKVISIIDESNNVSFMVSRDLSLIGIVSGDSNGSLSGFMIDNKAGIIKGDTLVTSSMGLYPEGIKIGKAVSVEYDSDTQLKTVKIEPSVSFKSLQKVAVIL</sequence>
<dbReference type="InterPro" id="IPR055342">
    <property type="entry name" value="MreC_beta-barrel_core"/>
</dbReference>
<dbReference type="AlphaFoldDB" id="A0A939D7R5"/>
<reference evidence="9" key="1">
    <citation type="submission" date="2021-02" db="EMBL/GenBank/DDBJ databases">
        <title>Abyssanaerobacter marinus gen.nov., sp., nov, anaerobic bacterium isolated from the Onnuri vent field of Indian Ocean and suggestion of Mogibacteriaceae fam. nov., and proposal of reclassification of ambiguous this family's genus member.</title>
        <authorList>
            <person name="Kim Y.J."/>
            <person name="Yang J.-A."/>
        </authorList>
    </citation>
    <scope>NUCLEOTIDE SEQUENCE</scope>
    <source>
        <strain evidence="9">DSM 2634</strain>
    </source>
</reference>
<comment type="similarity">
    <text evidence="1 5">Belongs to the MreC family.</text>
</comment>
<keyword evidence="7" id="KW-0812">Transmembrane</keyword>
<dbReference type="PANTHER" id="PTHR34138:SF1">
    <property type="entry name" value="CELL SHAPE-DETERMINING PROTEIN MREC"/>
    <property type="match status" value="1"/>
</dbReference>
<evidence type="ECO:0000256" key="4">
    <source>
        <dbReference type="ARBA" id="ARBA00032089"/>
    </source>
</evidence>
<feature type="transmembrane region" description="Helical" evidence="7">
    <location>
        <begin position="9"/>
        <end position="28"/>
    </location>
</feature>
<dbReference type="PIRSF" id="PIRSF038471">
    <property type="entry name" value="MreC"/>
    <property type="match status" value="1"/>
</dbReference>
<name>A0A939D7R5_CLOAM</name>
<dbReference type="InterPro" id="IPR042175">
    <property type="entry name" value="Cell/Rod_MreC_2"/>
</dbReference>
<evidence type="ECO:0000256" key="6">
    <source>
        <dbReference type="SAM" id="Coils"/>
    </source>
</evidence>
<dbReference type="PANTHER" id="PTHR34138">
    <property type="entry name" value="CELL SHAPE-DETERMINING PROTEIN MREC"/>
    <property type="match status" value="1"/>
</dbReference>
<organism evidence="9 10">
    <name type="scientific">Clostridium aminobutyricum</name>
    <dbReference type="NCBI Taxonomy" id="33953"/>
    <lineage>
        <taxon>Bacteria</taxon>
        <taxon>Bacillati</taxon>
        <taxon>Bacillota</taxon>
        <taxon>Clostridia</taxon>
        <taxon>Eubacteriales</taxon>
        <taxon>Clostridiaceae</taxon>
        <taxon>Clostridium</taxon>
    </lineage>
</organism>
<evidence type="ECO:0000256" key="2">
    <source>
        <dbReference type="ARBA" id="ARBA00013855"/>
    </source>
</evidence>
<keyword evidence="7" id="KW-1133">Transmembrane helix</keyword>
<evidence type="ECO:0000313" key="9">
    <source>
        <dbReference type="EMBL" id="MBN7772772.1"/>
    </source>
</evidence>
<accession>A0A939D7R5</accession>
<evidence type="ECO:0000256" key="1">
    <source>
        <dbReference type="ARBA" id="ARBA00009369"/>
    </source>
</evidence>
<dbReference type="GO" id="GO:0005886">
    <property type="term" value="C:plasma membrane"/>
    <property type="evidence" value="ECO:0007669"/>
    <property type="project" value="TreeGrafter"/>
</dbReference>
<protein>
    <recommendedName>
        <fullName evidence="2 5">Cell shape-determining protein MreC</fullName>
    </recommendedName>
    <alternativeName>
        <fullName evidence="4 5">Cell shape protein MreC</fullName>
    </alternativeName>
</protein>
<dbReference type="InterPro" id="IPR042177">
    <property type="entry name" value="Cell/Rod_1"/>
</dbReference>
<evidence type="ECO:0000259" key="8">
    <source>
        <dbReference type="Pfam" id="PF04085"/>
    </source>
</evidence>
<dbReference type="Proteomes" id="UP000664545">
    <property type="component" value="Unassembled WGS sequence"/>
</dbReference>
<keyword evidence="7" id="KW-0472">Membrane</keyword>
<evidence type="ECO:0000256" key="5">
    <source>
        <dbReference type="PIRNR" id="PIRNR038471"/>
    </source>
</evidence>
<keyword evidence="10" id="KW-1185">Reference proteome</keyword>
<dbReference type="Gene3D" id="2.40.10.340">
    <property type="entry name" value="Rod shape-determining protein MreC, domain 1"/>
    <property type="match status" value="1"/>
</dbReference>
<comment type="caution">
    <text evidence="9">The sequence shown here is derived from an EMBL/GenBank/DDBJ whole genome shotgun (WGS) entry which is preliminary data.</text>
</comment>
<comment type="function">
    <text evidence="5">Involved in formation and maintenance of cell shape.</text>
</comment>
<feature type="coiled-coil region" evidence="6">
    <location>
        <begin position="69"/>
        <end position="113"/>
    </location>
</feature>
<dbReference type="EMBL" id="JAFJZZ010000001">
    <property type="protein sequence ID" value="MBN7772772.1"/>
    <property type="molecule type" value="Genomic_DNA"/>
</dbReference>
<dbReference type="GO" id="GO:0008360">
    <property type="term" value="P:regulation of cell shape"/>
    <property type="evidence" value="ECO:0007669"/>
    <property type="project" value="UniProtKB-KW"/>
</dbReference>
<keyword evidence="6" id="KW-0175">Coiled coil</keyword>
<proteinExistence type="inferred from homology"/>
<dbReference type="Pfam" id="PF04085">
    <property type="entry name" value="MreC"/>
    <property type="match status" value="1"/>
</dbReference>
<evidence type="ECO:0000256" key="7">
    <source>
        <dbReference type="SAM" id="Phobius"/>
    </source>
</evidence>
<evidence type="ECO:0000313" key="10">
    <source>
        <dbReference type="Proteomes" id="UP000664545"/>
    </source>
</evidence>
<dbReference type="InterPro" id="IPR007221">
    <property type="entry name" value="MreC"/>
</dbReference>
<gene>
    <name evidence="9" type="primary">mreC</name>
    <name evidence="9" type="ORF">JYB65_05295</name>
</gene>